<dbReference type="Proteomes" id="UP000011728">
    <property type="component" value="Chromosome"/>
</dbReference>
<evidence type="ECO:0000313" key="3">
    <source>
        <dbReference type="Proteomes" id="UP000011728"/>
    </source>
</evidence>
<evidence type="ECO:0000313" key="2">
    <source>
        <dbReference type="EMBL" id="AGF59074.1"/>
    </source>
</evidence>
<dbReference type="InterPro" id="IPR014578">
    <property type="entry name" value="Pesterase_CT488"/>
</dbReference>
<dbReference type="eggNOG" id="COG1768">
    <property type="taxonomic scope" value="Bacteria"/>
</dbReference>
<protein>
    <submittedName>
        <fullName evidence="2">Putative phosphohydrolase</fullName>
    </submittedName>
</protein>
<dbReference type="SUPFAM" id="SSF56300">
    <property type="entry name" value="Metallo-dependent phosphatases"/>
    <property type="match status" value="1"/>
</dbReference>
<evidence type="ECO:0000259" key="1">
    <source>
        <dbReference type="Pfam" id="PF00149"/>
    </source>
</evidence>
<dbReference type="STRING" id="36745.CLSAP_50760"/>
<keyword evidence="3" id="KW-1185">Reference proteome</keyword>
<dbReference type="PIRSF" id="PIRSF033094">
    <property type="entry name" value="Pesterase_CT488"/>
    <property type="match status" value="1"/>
</dbReference>
<dbReference type="GO" id="GO:0016787">
    <property type="term" value="F:hydrolase activity"/>
    <property type="evidence" value="ECO:0007669"/>
    <property type="project" value="UniProtKB-KW"/>
</dbReference>
<dbReference type="InterPro" id="IPR029052">
    <property type="entry name" value="Metallo-depent_PP-like"/>
</dbReference>
<proteinExistence type="predicted"/>
<dbReference type="KEGG" id="csr:Cspa_c53290"/>
<dbReference type="InterPro" id="IPR004843">
    <property type="entry name" value="Calcineurin-like_PHP"/>
</dbReference>
<organism evidence="2 3">
    <name type="scientific">Clostridium saccharoperbutylacetonicum N1-4(HMT)</name>
    <dbReference type="NCBI Taxonomy" id="931276"/>
    <lineage>
        <taxon>Bacteria</taxon>
        <taxon>Bacillati</taxon>
        <taxon>Bacillota</taxon>
        <taxon>Clostridia</taxon>
        <taxon>Eubacteriales</taxon>
        <taxon>Clostridiaceae</taxon>
        <taxon>Clostridium</taxon>
    </lineage>
</organism>
<dbReference type="AlphaFoldDB" id="M1MMC8"/>
<reference evidence="2 3" key="1">
    <citation type="submission" date="2013-02" db="EMBL/GenBank/DDBJ databases">
        <title>Genome sequence of Clostridium saccharoperbutylacetonicum N1-4(HMT).</title>
        <authorList>
            <person name="Poehlein A."/>
            <person name="Daniel R."/>
        </authorList>
    </citation>
    <scope>NUCLEOTIDE SEQUENCE [LARGE SCALE GENOMIC DNA]</scope>
    <source>
        <strain evidence="3">N1-4(HMT)</strain>
    </source>
</reference>
<dbReference type="HOGENOM" id="CLU_1183887_0_0_9"/>
<gene>
    <name evidence="2" type="ORF">Cspa_c53290</name>
</gene>
<keyword evidence="2" id="KW-0378">Hydrolase</keyword>
<dbReference type="RefSeq" id="WP_015395381.1">
    <property type="nucleotide sequence ID" value="NC_020291.1"/>
</dbReference>
<sequence length="229" mass="26977">MALYTISDLHLGFNVEKPMDIFGDKWKDHCKKIKENWIDKVTERDMVLIAGDISWSLKEQDSKYDLDWINELPGKKIISKGNHDYWWGSISKLNNMYENTKFIQNNYYIYEDYAICGTRGWVCPSGDKYSEKDEKIYNREQIRLKISLDAAKKNGYENIIVMLHYPPVNDKFEESEFTKIIKEYKVKKVIYGHLHGPILLGKVLDGYFDGVEYILSSADYLDFNPKRIL</sequence>
<accession>M1MMC8</accession>
<dbReference type="Pfam" id="PF00149">
    <property type="entry name" value="Metallophos"/>
    <property type="match status" value="1"/>
</dbReference>
<dbReference type="OrthoDB" id="8610138at2"/>
<dbReference type="PATRIC" id="fig|931276.5.peg.5384"/>
<dbReference type="Gene3D" id="3.60.21.10">
    <property type="match status" value="1"/>
</dbReference>
<dbReference type="PANTHER" id="PTHR31302">
    <property type="entry name" value="TRANSMEMBRANE PROTEIN WITH METALLOPHOSPHOESTERASE DOMAIN-RELATED"/>
    <property type="match status" value="1"/>
</dbReference>
<dbReference type="EMBL" id="CP004121">
    <property type="protein sequence ID" value="AGF59074.1"/>
    <property type="molecule type" value="Genomic_DNA"/>
</dbReference>
<dbReference type="PANTHER" id="PTHR31302:SF22">
    <property type="entry name" value="PHOSPHOESTERASE"/>
    <property type="match status" value="1"/>
</dbReference>
<dbReference type="InterPro" id="IPR051158">
    <property type="entry name" value="Metallophosphoesterase_sf"/>
</dbReference>
<feature type="domain" description="Calcineurin-like phosphoesterase" evidence="1">
    <location>
        <begin position="5"/>
        <end position="197"/>
    </location>
</feature>
<name>M1MMC8_9CLOT</name>